<feature type="region of interest" description="Disordered" evidence="1">
    <location>
        <begin position="41"/>
        <end position="62"/>
    </location>
</feature>
<proteinExistence type="predicted"/>
<feature type="signal peptide" evidence="2">
    <location>
        <begin position="1"/>
        <end position="18"/>
    </location>
</feature>
<accession>A0A914H068</accession>
<organism evidence="3 4">
    <name type="scientific">Globodera rostochiensis</name>
    <name type="common">Golden nematode worm</name>
    <name type="synonym">Heterodera rostochiensis</name>
    <dbReference type="NCBI Taxonomy" id="31243"/>
    <lineage>
        <taxon>Eukaryota</taxon>
        <taxon>Metazoa</taxon>
        <taxon>Ecdysozoa</taxon>
        <taxon>Nematoda</taxon>
        <taxon>Chromadorea</taxon>
        <taxon>Rhabditida</taxon>
        <taxon>Tylenchina</taxon>
        <taxon>Tylenchomorpha</taxon>
        <taxon>Tylenchoidea</taxon>
        <taxon>Heteroderidae</taxon>
        <taxon>Heteroderinae</taxon>
        <taxon>Globodera</taxon>
    </lineage>
</organism>
<feature type="chain" id="PRO_5036954562" evidence="2">
    <location>
        <begin position="19"/>
        <end position="225"/>
    </location>
</feature>
<keyword evidence="2" id="KW-0732">Signal</keyword>
<evidence type="ECO:0000256" key="2">
    <source>
        <dbReference type="SAM" id="SignalP"/>
    </source>
</evidence>
<name>A0A914H068_GLORO</name>
<evidence type="ECO:0000313" key="3">
    <source>
        <dbReference type="Proteomes" id="UP000887572"/>
    </source>
</evidence>
<dbReference type="Proteomes" id="UP000887572">
    <property type="component" value="Unplaced"/>
</dbReference>
<sequence>MHFEQIFILLFVCPNVLPMLTKNKCIFDNLCELGNKKFDNDASAENGKSEKELATKAPEQQQMSREIAGGPNEYILQWFYNYEAQPPASASIIASPPAEPPAWVRFIKIHIKEERADILEIEAFVSEDEGATVEICLCDKKNGFCYGPFEGMEQIDSTTLPQCVHFNYQSILTANNAQKKDGNLLVKAKFKLNFNLYASVHKNNEGKKQQDNVIKGAKMPTTRKI</sequence>
<dbReference type="WBParaSite" id="Gr19_v10_g12972.t1">
    <property type="protein sequence ID" value="Gr19_v10_g12972.t1"/>
    <property type="gene ID" value="Gr19_v10_g12972"/>
</dbReference>
<dbReference type="AlphaFoldDB" id="A0A914H068"/>
<reference evidence="4" key="1">
    <citation type="submission" date="2022-11" db="UniProtKB">
        <authorList>
            <consortium name="WormBaseParasite"/>
        </authorList>
    </citation>
    <scope>IDENTIFICATION</scope>
</reference>
<protein>
    <submittedName>
        <fullName evidence="4">Uncharacterized protein</fullName>
    </submittedName>
</protein>
<evidence type="ECO:0000256" key="1">
    <source>
        <dbReference type="SAM" id="MobiDB-lite"/>
    </source>
</evidence>
<evidence type="ECO:0000313" key="4">
    <source>
        <dbReference type="WBParaSite" id="Gr19_v10_g12972.t1"/>
    </source>
</evidence>
<keyword evidence="3" id="KW-1185">Reference proteome</keyword>